<dbReference type="EMBL" id="JADQBC010000062">
    <property type="protein sequence ID" value="MBR8828264.1"/>
    <property type="molecule type" value="Genomic_DNA"/>
</dbReference>
<proteinExistence type="predicted"/>
<accession>A0A941GQ42</accession>
<comment type="caution">
    <text evidence="2">The sequence shown here is derived from an EMBL/GenBank/DDBJ whole genome shotgun (WGS) entry which is preliminary data.</text>
</comment>
<dbReference type="Proteomes" id="UP000767446">
    <property type="component" value="Unassembled WGS sequence"/>
</dbReference>
<dbReference type="Gene3D" id="3.10.490.10">
    <property type="entry name" value="Gamma-glutamyl cyclotransferase-like"/>
    <property type="match status" value="1"/>
</dbReference>
<dbReference type="AlphaFoldDB" id="A0A941GQ42"/>
<dbReference type="InterPro" id="IPR009288">
    <property type="entry name" value="AIG2-like_dom"/>
</dbReference>
<sequence length="138" mass="15823">MLKVFVYGTLKPGEANYPPYCAGKVIYSTKAYTRGKLYHLPSLGYPAMTEGEEKVEGFLLTFADSSVLANLDQLEDYDPQRHPSENEYYRQKILVYDPAGKYLAPGWSYFMTTEKVQQLGGIWLPSGCWRRRGDFSRE</sequence>
<dbReference type="CDD" id="cd06661">
    <property type="entry name" value="GGCT_like"/>
    <property type="match status" value="1"/>
</dbReference>
<dbReference type="InterPro" id="IPR036568">
    <property type="entry name" value="GGCT-like_sf"/>
</dbReference>
<protein>
    <submittedName>
        <fullName evidence="2">Gamma-glutamylcyclotransferase</fullName>
    </submittedName>
</protein>
<evidence type="ECO:0000313" key="3">
    <source>
        <dbReference type="Proteomes" id="UP000767446"/>
    </source>
</evidence>
<dbReference type="InterPro" id="IPR013024">
    <property type="entry name" value="GGCT-like"/>
</dbReference>
<dbReference type="Pfam" id="PF06094">
    <property type="entry name" value="GGACT"/>
    <property type="match status" value="1"/>
</dbReference>
<name>A0A941GQ42_9CHRO</name>
<feature type="domain" description="Gamma-glutamylcyclotransferase AIG2-like" evidence="1">
    <location>
        <begin position="4"/>
        <end position="130"/>
    </location>
</feature>
<dbReference type="SUPFAM" id="SSF110857">
    <property type="entry name" value="Gamma-glutamyl cyclotransferase-like"/>
    <property type="match status" value="1"/>
</dbReference>
<evidence type="ECO:0000313" key="2">
    <source>
        <dbReference type="EMBL" id="MBR8828264.1"/>
    </source>
</evidence>
<reference evidence="2" key="1">
    <citation type="submission" date="2021-02" db="EMBL/GenBank/DDBJ databases">
        <title>Metagenome analyses of Stigonema ocellatum DSM 106950, Chlorogloea purpurea SAG 13.99 and Gomphosphaeria aponina DSM 107014.</title>
        <authorList>
            <person name="Marter P."/>
            <person name="Huang S."/>
        </authorList>
    </citation>
    <scope>NUCLEOTIDE SEQUENCE</scope>
    <source>
        <strain evidence="2">JP213</strain>
    </source>
</reference>
<gene>
    <name evidence="2" type="ORF">DSM107014_10280</name>
</gene>
<evidence type="ECO:0000259" key="1">
    <source>
        <dbReference type="Pfam" id="PF06094"/>
    </source>
</evidence>
<organism evidence="2 3">
    <name type="scientific">Gomphosphaeria aponina SAG 52.96 = DSM 107014</name>
    <dbReference type="NCBI Taxonomy" id="1521640"/>
    <lineage>
        <taxon>Bacteria</taxon>
        <taxon>Bacillati</taxon>
        <taxon>Cyanobacteriota</taxon>
        <taxon>Cyanophyceae</taxon>
        <taxon>Oscillatoriophycideae</taxon>
        <taxon>Chroococcales</taxon>
        <taxon>Gomphosphaeriaceae</taxon>
        <taxon>Gomphosphaeria</taxon>
    </lineage>
</organism>